<dbReference type="SMART" id="SM00368">
    <property type="entry name" value="LRR_RI"/>
    <property type="match status" value="4"/>
</dbReference>
<dbReference type="GO" id="GO:0005524">
    <property type="term" value="F:ATP binding"/>
    <property type="evidence" value="ECO:0007669"/>
    <property type="project" value="UniProtKB-KW"/>
</dbReference>
<dbReference type="PRINTS" id="PR01719">
    <property type="entry name" value="MHCIIACTVATR"/>
</dbReference>
<dbReference type="Pfam" id="PF05729">
    <property type="entry name" value="NACHT"/>
    <property type="match status" value="1"/>
</dbReference>
<dbReference type="InterPro" id="IPR007111">
    <property type="entry name" value="NACHT_NTPase"/>
</dbReference>
<feature type="domain" description="NACHT" evidence="7">
    <location>
        <begin position="331"/>
        <end position="467"/>
    </location>
</feature>
<evidence type="ECO:0000256" key="4">
    <source>
        <dbReference type="ARBA" id="ARBA00022840"/>
    </source>
</evidence>
<dbReference type="AlphaFoldDB" id="A0AA35L8X3"/>
<accession>A0AA35L8X3</accession>
<dbReference type="PROSITE" id="PS51450">
    <property type="entry name" value="LRR"/>
    <property type="match status" value="1"/>
</dbReference>
<keyword evidence="4" id="KW-0067">ATP-binding</keyword>
<dbReference type="GO" id="GO:0045944">
    <property type="term" value="P:positive regulation of transcription by RNA polymerase II"/>
    <property type="evidence" value="ECO:0007669"/>
    <property type="project" value="TreeGrafter"/>
</dbReference>
<dbReference type="InterPro" id="IPR025875">
    <property type="entry name" value="Leu-rich_rpt_4"/>
</dbReference>
<dbReference type="Pfam" id="PF12799">
    <property type="entry name" value="LRR_4"/>
    <property type="match status" value="1"/>
</dbReference>
<feature type="region of interest" description="Disordered" evidence="5">
    <location>
        <begin position="111"/>
        <end position="132"/>
    </location>
</feature>
<evidence type="ECO:0000256" key="5">
    <source>
        <dbReference type="SAM" id="MobiDB-lite"/>
    </source>
</evidence>
<evidence type="ECO:0000256" key="1">
    <source>
        <dbReference type="ARBA" id="ARBA00022614"/>
    </source>
</evidence>
<dbReference type="Pfam" id="PF13516">
    <property type="entry name" value="LRR_6"/>
    <property type="match status" value="1"/>
</dbReference>
<keyword evidence="3" id="KW-0547">Nucleotide-binding</keyword>
<protein>
    <submittedName>
        <fullName evidence="8">MHC class II transactivator isoform X2</fullName>
    </submittedName>
</protein>
<feature type="transmembrane region" description="Helical" evidence="6">
    <location>
        <begin position="631"/>
        <end position="650"/>
    </location>
</feature>
<feature type="transmembrane region" description="Helical" evidence="6">
    <location>
        <begin position="671"/>
        <end position="690"/>
    </location>
</feature>
<dbReference type="InterPro" id="IPR001611">
    <property type="entry name" value="Leu-rich_rpt"/>
</dbReference>
<name>A0AA35L8X3_9SAUR</name>
<dbReference type="GO" id="GO:0045345">
    <property type="term" value="P:positive regulation of MHC class I biosynthetic process"/>
    <property type="evidence" value="ECO:0007669"/>
    <property type="project" value="TreeGrafter"/>
</dbReference>
<evidence type="ECO:0000313" key="9">
    <source>
        <dbReference type="Proteomes" id="UP001178461"/>
    </source>
</evidence>
<keyword evidence="9" id="KW-1185">Reference proteome</keyword>
<dbReference type="Gene3D" id="3.40.50.300">
    <property type="entry name" value="P-loop containing nucleotide triphosphate hydrolases"/>
    <property type="match status" value="1"/>
</dbReference>
<sequence length="1062" mass="118377">MGPFDSQLLQGDTMDPGVLTGKSYLDLLFSDVDIPVLYKEVVETEPDDQENNPDVFYTVESNESGEQVCLCADTGEAYDKIASLAEYVLKDQQEKPEEDLFGNLVLDETAAETPEEAKKRGSCSDAPEPKRRKLGHPPALCVVSGNCITIPLSCSPANTLSSPDFHMEFSVTTISPAFEPLASPNLYYCPLDVEDIQVVFAFEPLNQCVNILAEPEGAIINACPDVAVADKGPEAPPVHSERAHKRLGPVDAFCRRLKDHFWETCQFVPMEREFALDRLYIERDMALCLVESKNTGKNADLRPCNLREKGKVAVRSSQLFQLPWKNNLGTKVVVILGKAGMGKSLLVQKICLDWSRGHLPNYGFLFRFDCWMLSLLPENRYSLKQLLFELSAGPQDGGDDIYRHVLRYPEKVLLIFDGFEELKDRDGLTSGVDSLPHKEPLGIGGILARIFQKKILSGCTVLLTSRPKDKLQQHLSKMDATLELAGFSTQQAESYIAQYFEGSPCSGEAVAWIRKCPYLFSHCYTPDLCRFVCEAVSEAGCKELPSTLTGLLAKFLLQKLMRSSTQRSSPKHQNIAALAQVAWSSGQDHRNTLMSYNFPSMEVKEFALSCGLVVPLAFPKDSSSGKEECGYVFPSFVVQNFLVALHLVLAKEIKDKTLTKYLRLLTKSKKFLFSWSLVPCFLSGLLFLGGKLRSSVLFREEGEMDTKRMAGKKQRSFSNYVRKLMERDFPPDKLLDFLHCLYETGDRCLLKEMALELKCDISFLGFALTPPNVYILHSVIKQAKRKFALDLRGSAIDSEGFRQLVTLKNVTSFRASLSDAVRLWRQLWEAKERDQLQSAIEKFIVVPFKAKTMRDIDDLCALVDMQEKMTQSEADSAGGSARLIPAVAELKQLEFTLGRVCGLTGFRKLVGILGTFPALQHLDLDSPNENEIGDEGVTSLSSVLPHLSYLEMLNLSGNKITDLGAEKLAKALPSLRSLKTLSLYNNNIGDAGAEHFARVLPETASLRVLDIHCNKITAAGAQYLTDSLRKCPRVQSVALWNPTIPHGLLDHLQQLDSRIRLL</sequence>
<dbReference type="InterPro" id="IPR027417">
    <property type="entry name" value="P-loop_NTPase"/>
</dbReference>
<proteinExistence type="predicted"/>
<keyword evidence="2" id="KW-0677">Repeat</keyword>
<evidence type="ECO:0000259" key="7">
    <source>
        <dbReference type="PROSITE" id="PS50837"/>
    </source>
</evidence>
<evidence type="ECO:0000256" key="3">
    <source>
        <dbReference type="ARBA" id="ARBA00022741"/>
    </source>
</evidence>
<reference evidence="8" key="1">
    <citation type="submission" date="2022-12" db="EMBL/GenBank/DDBJ databases">
        <authorList>
            <person name="Alioto T."/>
            <person name="Alioto T."/>
            <person name="Gomez Garrido J."/>
        </authorList>
    </citation>
    <scope>NUCLEOTIDE SEQUENCE</scope>
</reference>
<organism evidence="8 9">
    <name type="scientific">Podarcis lilfordi</name>
    <name type="common">Lilford's wall lizard</name>
    <dbReference type="NCBI Taxonomy" id="74358"/>
    <lineage>
        <taxon>Eukaryota</taxon>
        <taxon>Metazoa</taxon>
        <taxon>Chordata</taxon>
        <taxon>Craniata</taxon>
        <taxon>Vertebrata</taxon>
        <taxon>Euteleostomi</taxon>
        <taxon>Lepidosauria</taxon>
        <taxon>Squamata</taxon>
        <taxon>Bifurcata</taxon>
        <taxon>Unidentata</taxon>
        <taxon>Episquamata</taxon>
        <taxon>Laterata</taxon>
        <taxon>Lacertibaenia</taxon>
        <taxon>Lacertidae</taxon>
        <taxon>Podarcis</taxon>
    </lineage>
</organism>
<keyword evidence="6" id="KW-0812">Transmembrane</keyword>
<dbReference type="Gene3D" id="3.80.10.10">
    <property type="entry name" value="Ribonuclease Inhibitor"/>
    <property type="match status" value="1"/>
</dbReference>
<dbReference type="InterPro" id="IPR008095">
    <property type="entry name" value="MHC_II_transact"/>
</dbReference>
<gene>
    <name evidence="8" type="ORF">PODLI_1B038062</name>
</gene>
<dbReference type="InterPro" id="IPR032675">
    <property type="entry name" value="LRR_dom_sf"/>
</dbReference>
<dbReference type="SUPFAM" id="SSF52047">
    <property type="entry name" value="RNI-like"/>
    <property type="match status" value="1"/>
</dbReference>
<evidence type="ECO:0000313" key="8">
    <source>
        <dbReference type="EMBL" id="CAI5791970.1"/>
    </source>
</evidence>
<dbReference type="PROSITE" id="PS50837">
    <property type="entry name" value="NACHT"/>
    <property type="match status" value="1"/>
</dbReference>
<dbReference type="EMBL" id="OX395139">
    <property type="protein sequence ID" value="CAI5791970.1"/>
    <property type="molecule type" value="Genomic_DNA"/>
</dbReference>
<evidence type="ECO:0000256" key="2">
    <source>
        <dbReference type="ARBA" id="ARBA00022737"/>
    </source>
</evidence>
<keyword evidence="1" id="KW-0433">Leucine-rich repeat</keyword>
<dbReference type="Proteomes" id="UP001178461">
    <property type="component" value="Chromosome 14"/>
</dbReference>
<dbReference type="FunFam" id="3.40.50.300:FF:001028">
    <property type="entry name" value="Class II major histocompatibility complex transactivator"/>
    <property type="match status" value="1"/>
</dbReference>
<keyword evidence="6" id="KW-1133">Transmembrane helix</keyword>
<keyword evidence="6" id="KW-0472">Membrane</keyword>
<evidence type="ECO:0000256" key="6">
    <source>
        <dbReference type="SAM" id="Phobius"/>
    </source>
</evidence>
<dbReference type="PANTHER" id="PTHR47189:SF1">
    <property type="entry name" value="MHC CLASS II TRANSACTIVATOR"/>
    <property type="match status" value="1"/>
</dbReference>
<dbReference type="GO" id="GO:0045348">
    <property type="term" value="P:positive regulation of MHC class II biosynthetic process"/>
    <property type="evidence" value="ECO:0007669"/>
    <property type="project" value="TreeGrafter"/>
</dbReference>
<dbReference type="SUPFAM" id="SSF52540">
    <property type="entry name" value="P-loop containing nucleoside triphosphate hydrolases"/>
    <property type="match status" value="1"/>
</dbReference>
<dbReference type="PANTHER" id="PTHR47189">
    <property type="entry name" value="MHC CLASS II TRANSACTIVATOR"/>
    <property type="match status" value="1"/>
</dbReference>